<dbReference type="InterPro" id="IPR050707">
    <property type="entry name" value="HTH_MetabolicPath_Reg"/>
</dbReference>
<keyword evidence="3" id="KW-0804">Transcription</keyword>
<dbReference type="InterPro" id="IPR036390">
    <property type="entry name" value="WH_DNA-bd_sf"/>
</dbReference>
<dbReference type="PROSITE" id="PS51078">
    <property type="entry name" value="ICLR_ED"/>
    <property type="match status" value="1"/>
</dbReference>
<dbReference type="RefSeq" id="WP_066608425.1">
    <property type="nucleotide sequence ID" value="NZ_FORY01000021.1"/>
</dbReference>
<feature type="domain" description="HTH iclR-type" evidence="4">
    <location>
        <begin position="14"/>
        <end position="75"/>
    </location>
</feature>
<protein>
    <submittedName>
        <fullName evidence="6">Transcriptional regulator, IclR family</fullName>
    </submittedName>
</protein>
<dbReference type="InterPro" id="IPR005471">
    <property type="entry name" value="Tscrpt_reg_IclR_N"/>
</dbReference>
<sequence length="264" mass="28767">MPSSTKPDKKPENVASVLKVFSVLETLSEEGSASLARIAQKAMTSKATTHRLLQTMRDLGYVEQQAQSDEYRLTLKLFSLSAQALEGQDRLLKATESGMARLSQETGEAINLGVIDETGQDVVYIRQIESSYALSLKCTVGSRNRLYCTALGKALLAWRDAAEVDACLQKMSFAPVGPQTLADASAFRNDLAQTKAQGFAEEIEESEAGVRCMAVPVRDQTGQSVAAVSIAFPLFRYDADHRENYIALLTQVGRETSEALGYRG</sequence>
<dbReference type="SUPFAM" id="SSF46785">
    <property type="entry name" value="Winged helix' DNA-binding domain"/>
    <property type="match status" value="1"/>
</dbReference>
<evidence type="ECO:0000259" key="4">
    <source>
        <dbReference type="PROSITE" id="PS51077"/>
    </source>
</evidence>
<evidence type="ECO:0000313" key="7">
    <source>
        <dbReference type="Proteomes" id="UP000183299"/>
    </source>
</evidence>
<dbReference type="InterPro" id="IPR036388">
    <property type="entry name" value="WH-like_DNA-bd_sf"/>
</dbReference>
<evidence type="ECO:0000256" key="3">
    <source>
        <dbReference type="ARBA" id="ARBA00023163"/>
    </source>
</evidence>
<name>A0A1I3W6M5_9RHOB</name>
<accession>A0A1I3W6M5</accession>
<dbReference type="PANTHER" id="PTHR30136">
    <property type="entry name" value="HELIX-TURN-HELIX TRANSCRIPTIONAL REGULATOR, ICLR FAMILY"/>
    <property type="match status" value="1"/>
</dbReference>
<reference evidence="6 7" key="1">
    <citation type="submission" date="2016-10" db="EMBL/GenBank/DDBJ databases">
        <authorList>
            <person name="de Groot N.N."/>
        </authorList>
    </citation>
    <scope>NUCLEOTIDE SEQUENCE [LARGE SCALE GENOMIC DNA]</scope>
    <source>
        <strain evidence="6 7">CGMCC 1.8891</strain>
    </source>
</reference>
<dbReference type="InterPro" id="IPR014757">
    <property type="entry name" value="Tscrpt_reg_IclR_C"/>
</dbReference>
<dbReference type="Pfam" id="PF01614">
    <property type="entry name" value="IclR_C"/>
    <property type="match status" value="1"/>
</dbReference>
<evidence type="ECO:0000313" key="6">
    <source>
        <dbReference type="EMBL" id="SFK03145.1"/>
    </source>
</evidence>
<feature type="domain" description="IclR-ED" evidence="5">
    <location>
        <begin position="76"/>
        <end position="262"/>
    </location>
</feature>
<keyword evidence="2" id="KW-0238">DNA-binding</keyword>
<dbReference type="STRING" id="576117.SAMN04488138_12134"/>
<dbReference type="SUPFAM" id="SSF55781">
    <property type="entry name" value="GAF domain-like"/>
    <property type="match status" value="1"/>
</dbReference>
<evidence type="ECO:0000259" key="5">
    <source>
        <dbReference type="PROSITE" id="PS51078"/>
    </source>
</evidence>
<dbReference type="PROSITE" id="PS51077">
    <property type="entry name" value="HTH_ICLR"/>
    <property type="match status" value="1"/>
</dbReference>
<keyword evidence="7" id="KW-1185">Reference proteome</keyword>
<evidence type="ECO:0000256" key="2">
    <source>
        <dbReference type="ARBA" id="ARBA00023125"/>
    </source>
</evidence>
<organism evidence="6 7">
    <name type="scientific">Celeribacter halophilus</name>
    <dbReference type="NCBI Taxonomy" id="576117"/>
    <lineage>
        <taxon>Bacteria</taxon>
        <taxon>Pseudomonadati</taxon>
        <taxon>Pseudomonadota</taxon>
        <taxon>Alphaproteobacteria</taxon>
        <taxon>Rhodobacterales</taxon>
        <taxon>Roseobacteraceae</taxon>
        <taxon>Celeribacter</taxon>
    </lineage>
</organism>
<dbReference type="Proteomes" id="UP000183299">
    <property type="component" value="Unassembled WGS sequence"/>
</dbReference>
<proteinExistence type="predicted"/>
<dbReference type="Gene3D" id="3.30.450.40">
    <property type="match status" value="1"/>
</dbReference>
<dbReference type="SMART" id="SM00346">
    <property type="entry name" value="HTH_ICLR"/>
    <property type="match status" value="1"/>
</dbReference>
<dbReference type="Pfam" id="PF09339">
    <property type="entry name" value="HTH_IclR"/>
    <property type="match status" value="1"/>
</dbReference>
<dbReference type="GO" id="GO:0003700">
    <property type="term" value="F:DNA-binding transcription factor activity"/>
    <property type="evidence" value="ECO:0007669"/>
    <property type="project" value="TreeGrafter"/>
</dbReference>
<gene>
    <name evidence="6" type="ORF">SAMN04488138_12134</name>
</gene>
<dbReference type="PANTHER" id="PTHR30136:SF7">
    <property type="entry name" value="HTH-TYPE TRANSCRIPTIONAL REGULATOR KDGR-RELATED"/>
    <property type="match status" value="1"/>
</dbReference>
<evidence type="ECO:0000256" key="1">
    <source>
        <dbReference type="ARBA" id="ARBA00023015"/>
    </source>
</evidence>
<dbReference type="GeneID" id="98666470"/>
<dbReference type="EMBL" id="FORY01000021">
    <property type="protein sequence ID" value="SFK03145.1"/>
    <property type="molecule type" value="Genomic_DNA"/>
</dbReference>
<dbReference type="GO" id="GO:0003677">
    <property type="term" value="F:DNA binding"/>
    <property type="evidence" value="ECO:0007669"/>
    <property type="project" value="UniProtKB-KW"/>
</dbReference>
<dbReference type="OrthoDB" id="9807558at2"/>
<dbReference type="InterPro" id="IPR029016">
    <property type="entry name" value="GAF-like_dom_sf"/>
</dbReference>
<dbReference type="GO" id="GO:0045892">
    <property type="term" value="P:negative regulation of DNA-templated transcription"/>
    <property type="evidence" value="ECO:0007669"/>
    <property type="project" value="TreeGrafter"/>
</dbReference>
<keyword evidence="1" id="KW-0805">Transcription regulation</keyword>
<dbReference type="Gene3D" id="1.10.10.10">
    <property type="entry name" value="Winged helix-like DNA-binding domain superfamily/Winged helix DNA-binding domain"/>
    <property type="match status" value="1"/>
</dbReference>
<dbReference type="AlphaFoldDB" id="A0A1I3W6M5"/>